<dbReference type="GO" id="GO:0003676">
    <property type="term" value="F:nucleic acid binding"/>
    <property type="evidence" value="ECO:0007669"/>
    <property type="project" value="InterPro"/>
</dbReference>
<organism evidence="1 2">
    <name type="scientific">Trichonephila clavipes</name>
    <name type="common">Golden silk orbweaver</name>
    <name type="synonym">Nephila clavipes</name>
    <dbReference type="NCBI Taxonomy" id="2585209"/>
    <lineage>
        <taxon>Eukaryota</taxon>
        <taxon>Metazoa</taxon>
        <taxon>Ecdysozoa</taxon>
        <taxon>Arthropoda</taxon>
        <taxon>Chelicerata</taxon>
        <taxon>Arachnida</taxon>
        <taxon>Araneae</taxon>
        <taxon>Araneomorphae</taxon>
        <taxon>Entelegynae</taxon>
        <taxon>Araneoidea</taxon>
        <taxon>Nephilidae</taxon>
        <taxon>Trichonephila</taxon>
    </lineage>
</organism>
<name>A0A8X6VAQ9_TRICX</name>
<dbReference type="Gene3D" id="3.30.420.10">
    <property type="entry name" value="Ribonuclease H-like superfamily/Ribonuclease H"/>
    <property type="match status" value="1"/>
</dbReference>
<gene>
    <name evidence="1" type="ORF">TNCV_2140331</name>
</gene>
<evidence type="ECO:0000313" key="1">
    <source>
        <dbReference type="EMBL" id="GFY00639.1"/>
    </source>
</evidence>
<sequence>MPDIKIDDNCLFEVERRLNVYLNSNELEQLENQYAEKLDNARFHAVRLVKNFLAAETIQRMGWIACSLDLNPIECVRDTLRRHIATNPRSFITWRTGVPDFFKSRPVFPKVSSITSSHPCKTDLHMWPRRKAVVEFRLATGHDCLLKHFHRIHVAQAPFCTFCDIWEDIDARL</sequence>
<dbReference type="Proteomes" id="UP000887159">
    <property type="component" value="Unassembled WGS sequence"/>
</dbReference>
<proteinExistence type="predicted"/>
<reference evidence="1" key="1">
    <citation type="submission" date="2020-08" db="EMBL/GenBank/DDBJ databases">
        <title>Multicomponent nature underlies the extraordinary mechanical properties of spider dragline silk.</title>
        <authorList>
            <person name="Kono N."/>
            <person name="Nakamura H."/>
            <person name="Mori M."/>
            <person name="Yoshida Y."/>
            <person name="Ohtoshi R."/>
            <person name="Malay A.D."/>
            <person name="Moran D.A.P."/>
            <person name="Tomita M."/>
            <person name="Numata K."/>
            <person name="Arakawa K."/>
        </authorList>
    </citation>
    <scope>NUCLEOTIDE SEQUENCE</scope>
</reference>
<accession>A0A8X6VAQ9</accession>
<evidence type="ECO:0000313" key="2">
    <source>
        <dbReference type="Proteomes" id="UP000887159"/>
    </source>
</evidence>
<dbReference type="InterPro" id="IPR036397">
    <property type="entry name" value="RNaseH_sf"/>
</dbReference>
<dbReference type="EMBL" id="BMAU01021221">
    <property type="protein sequence ID" value="GFY00639.1"/>
    <property type="molecule type" value="Genomic_DNA"/>
</dbReference>
<dbReference type="AlphaFoldDB" id="A0A8X6VAQ9"/>
<comment type="caution">
    <text evidence="1">The sequence shown here is derived from an EMBL/GenBank/DDBJ whole genome shotgun (WGS) entry which is preliminary data.</text>
</comment>
<keyword evidence="2" id="KW-1185">Reference proteome</keyword>
<protein>
    <submittedName>
        <fullName evidence="1">Uncharacterized protein</fullName>
    </submittedName>
</protein>